<dbReference type="InterPro" id="IPR006616">
    <property type="entry name" value="DM9_repeat"/>
</dbReference>
<dbReference type="AlphaFoldDB" id="A0A8K0GJZ0"/>
<proteinExistence type="predicted"/>
<evidence type="ECO:0000313" key="4">
    <source>
        <dbReference type="Proteomes" id="UP000801492"/>
    </source>
</evidence>
<feature type="non-terminal residue" evidence="3">
    <location>
        <position position="1"/>
    </location>
</feature>
<sequence length="405" mass="46864">ILCTNHSEYFKWIKTKVDDVLDLVKKHNVFEGGHQNGTFTYIGRAWSFNELTVGKVICWTHDCLCLRTVEQDEFYKHREFEILTYEPSGKAETIRKGSTSERSNKALSPASRCPSGQRKGQCITTTAITFVLTLVNNTITEMVEQCLATLALMYNPVLDCHWFNEGYSISILGKTLKDIGFSWKKDDPRRGLTEWTHVAQRRFEFLEKYKGNLKSPSPWQIKAPRALKRLRVIENAGIDRDGKPVYIGQTLSEDKLIPETIRHDRNKIHAVLDLRAFAGNRKIKILCTKHPERFKWIKTEMPNVFDVRKETNLFEGGFEKGVATYIGRTWSFKQLTVGKVICTHTSCKSLNTVEKGHNRSHDKFEILTYRYKYDPTLSWYVFLLIGTQVFIASVVITVILIRRHF</sequence>
<keyword evidence="4" id="KW-1185">Reference proteome</keyword>
<evidence type="ECO:0000256" key="2">
    <source>
        <dbReference type="SAM" id="Phobius"/>
    </source>
</evidence>
<accession>A0A8K0GJZ0</accession>
<feature type="compositionally biased region" description="Basic and acidic residues" evidence="1">
    <location>
        <begin position="92"/>
        <end position="104"/>
    </location>
</feature>
<dbReference type="PANTHER" id="PTHR31649:SF10">
    <property type="entry name" value="IP19903P-RELATED"/>
    <property type="match status" value="1"/>
</dbReference>
<name>A0A8K0GJZ0_IGNLU</name>
<evidence type="ECO:0000313" key="3">
    <source>
        <dbReference type="EMBL" id="KAF2900598.1"/>
    </source>
</evidence>
<comment type="caution">
    <text evidence="3">The sequence shown here is derived from an EMBL/GenBank/DDBJ whole genome shotgun (WGS) entry which is preliminary data.</text>
</comment>
<keyword evidence="2" id="KW-0472">Membrane</keyword>
<organism evidence="3 4">
    <name type="scientific">Ignelater luminosus</name>
    <name type="common">Cucubano</name>
    <name type="synonym">Pyrophorus luminosus</name>
    <dbReference type="NCBI Taxonomy" id="2038154"/>
    <lineage>
        <taxon>Eukaryota</taxon>
        <taxon>Metazoa</taxon>
        <taxon>Ecdysozoa</taxon>
        <taxon>Arthropoda</taxon>
        <taxon>Hexapoda</taxon>
        <taxon>Insecta</taxon>
        <taxon>Pterygota</taxon>
        <taxon>Neoptera</taxon>
        <taxon>Endopterygota</taxon>
        <taxon>Coleoptera</taxon>
        <taxon>Polyphaga</taxon>
        <taxon>Elateriformia</taxon>
        <taxon>Elateroidea</taxon>
        <taxon>Elateridae</taxon>
        <taxon>Agrypninae</taxon>
        <taxon>Pyrophorini</taxon>
        <taxon>Ignelater</taxon>
    </lineage>
</organism>
<protein>
    <submittedName>
        <fullName evidence="3">Uncharacterized protein</fullName>
    </submittedName>
</protein>
<gene>
    <name evidence="3" type="ORF">ILUMI_05583</name>
</gene>
<dbReference type="EMBL" id="VTPC01002093">
    <property type="protein sequence ID" value="KAF2900598.1"/>
    <property type="molecule type" value="Genomic_DNA"/>
</dbReference>
<keyword evidence="2" id="KW-1133">Transmembrane helix</keyword>
<reference evidence="3" key="1">
    <citation type="submission" date="2019-08" db="EMBL/GenBank/DDBJ databases">
        <title>The genome of the North American firefly Photinus pyralis.</title>
        <authorList>
            <consortium name="Photinus pyralis genome working group"/>
            <person name="Fallon T.R."/>
            <person name="Sander Lower S.E."/>
            <person name="Weng J.-K."/>
        </authorList>
    </citation>
    <scope>NUCLEOTIDE SEQUENCE</scope>
    <source>
        <strain evidence="3">TRF0915ILg1</strain>
        <tissue evidence="3">Whole body</tissue>
    </source>
</reference>
<feature type="transmembrane region" description="Helical" evidence="2">
    <location>
        <begin position="377"/>
        <end position="401"/>
    </location>
</feature>
<feature type="region of interest" description="Disordered" evidence="1">
    <location>
        <begin position="91"/>
        <end position="118"/>
    </location>
</feature>
<keyword evidence="2" id="KW-0812">Transmembrane</keyword>
<dbReference type="PANTHER" id="PTHR31649">
    <property type="entry name" value="AGAP009604-PA"/>
    <property type="match status" value="1"/>
</dbReference>
<dbReference type="Proteomes" id="UP000801492">
    <property type="component" value="Unassembled WGS sequence"/>
</dbReference>
<evidence type="ECO:0000256" key="1">
    <source>
        <dbReference type="SAM" id="MobiDB-lite"/>
    </source>
</evidence>
<dbReference type="OrthoDB" id="1925699at2759"/>
<dbReference type="Pfam" id="PF11901">
    <property type="entry name" value="DM9"/>
    <property type="match status" value="1"/>
</dbReference>